<evidence type="ECO:0000313" key="2">
    <source>
        <dbReference type="EMBL" id="ORY08740.1"/>
    </source>
</evidence>
<dbReference type="EMBL" id="MCFA01000096">
    <property type="protein sequence ID" value="ORY08740.1"/>
    <property type="molecule type" value="Genomic_DNA"/>
</dbReference>
<proteinExistence type="predicted"/>
<gene>
    <name evidence="2" type="ORF">BCR34DRAFT_389907</name>
</gene>
<dbReference type="Proteomes" id="UP000193144">
    <property type="component" value="Unassembled WGS sequence"/>
</dbReference>
<reference evidence="2 3" key="1">
    <citation type="submission" date="2016-07" db="EMBL/GenBank/DDBJ databases">
        <title>Pervasive Adenine N6-methylation of Active Genes in Fungi.</title>
        <authorList>
            <consortium name="DOE Joint Genome Institute"/>
            <person name="Mondo S.J."/>
            <person name="Dannebaum R.O."/>
            <person name="Kuo R.C."/>
            <person name="Labutti K."/>
            <person name="Haridas S."/>
            <person name="Kuo A."/>
            <person name="Salamov A."/>
            <person name="Ahrendt S.R."/>
            <person name="Lipzen A."/>
            <person name="Sullivan W."/>
            <person name="Andreopoulos W.B."/>
            <person name="Clum A."/>
            <person name="Lindquist E."/>
            <person name="Daum C."/>
            <person name="Ramamoorthy G.K."/>
            <person name="Gryganskyi A."/>
            <person name="Culley D."/>
            <person name="Magnuson J.K."/>
            <person name="James T.Y."/>
            <person name="O'Malley M.A."/>
            <person name="Stajich J.E."/>
            <person name="Spatafora J.W."/>
            <person name="Visel A."/>
            <person name="Grigoriev I.V."/>
        </authorList>
    </citation>
    <scope>NUCLEOTIDE SEQUENCE [LARGE SCALE GENOMIC DNA]</scope>
    <source>
        <strain evidence="2 3">CBS 115471</strain>
    </source>
</reference>
<keyword evidence="3" id="KW-1185">Reference proteome</keyword>
<dbReference type="AlphaFoldDB" id="A0A1Y1ZEP2"/>
<name>A0A1Y1ZEP2_9PLEO</name>
<feature type="region of interest" description="Disordered" evidence="1">
    <location>
        <begin position="303"/>
        <end position="334"/>
    </location>
</feature>
<protein>
    <submittedName>
        <fullName evidence="2">Uncharacterized protein</fullName>
    </submittedName>
</protein>
<organism evidence="2 3">
    <name type="scientific">Clohesyomyces aquaticus</name>
    <dbReference type="NCBI Taxonomy" id="1231657"/>
    <lineage>
        <taxon>Eukaryota</taxon>
        <taxon>Fungi</taxon>
        <taxon>Dikarya</taxon>
        <taxon>Ascomycota</taxon>
        <taxon>Pezizomycotina</taxon>
        <taxon>Dothideomycetes</taxon>
        <taxon>Pleosporomycetidae</taxon>
        <taxon>Pleosporales</taxon>
        <taxon>Lindgomycetaceae</taxon>
        <taxon>Clohesyomyces</taxon>
    </lineage>
</organism>
<feature type="region of interest" description="Disordered" evidence="1">
    <location>
        <begin position="242"/>
        <end position="283"/>
    </location>
</feature>
<feature type="region of interest" description="Disordered" evidence="1">
    <location>
        <begin position="146"/>
        <end position="187"/>
    </location>
</feature>
<comment type="caution">
    <text evidence="2">The sequence shown here is derived from an EMBL/GenBank/DDBJ whole genome shotgun (WGS) entry which is preliminary data.</text>
</comment>
<evidence type="ECO:0000256" key="1">
    <source>
        <dbReference type="SAM" id="MobiDB-lite"/>
    </source>
</evidence>
<dbReference type="OrthoDB" id="3801515at2759"/>
<feature type="compositionally biased region" description="Polar residues" evidence="1">
    <location>
        <begin position="254"/>
        <end position="265"/>
    </location>
</feature>
<accession>A0A1Y1ZEP2</accession>
<feature type="compositionally biased region" description="Low complexity" evidence="1">
    <location>
        <begin position="173"/>
        <end position="187"/>
    </location>
</feature>
<sequence length="440" mass="48369">MSPADIRMTGQAVNDHDRIQPASEFRRIVGNWHDQVLSASAPLCQHDELAQGAGLSRSPNGGVNLWSDDTYTQTRPLSLRLANVGVRRSRHSSLLESPARAGHSSQMRRMFEKANLGNTLPSNNGVVLYPQLPNISRECSPVARFEAHRKSRGPLLPRSGPNSGAETPEQLHSPAVSEHSSESWSGDSDYLVTEHHVSHASPDSASHPFIDDWLSTLSDGDRSSQGSAFRLPFGIASPVDENNTEDVSCHSHVHSTPSSVAMSQLSISGPSSRESRRRVSDRCLTSSEFRRRQCADMAALQDRSKRLCPQTPPSGRATQSKPREVCTPRQSADLDDGSVELSTLSANVCVERGPTRRHSVRREWQNPNLPETPTKRVGFRTGRLRAKTPQEVLSFQNMPPRENRSSVIPRSIFRRTTHYIERSDTSDGAKSSGGIVLGGL</sequence>
<evidence type="ECO:0000313" key="3">
    <source>
        <dbReference type="Proteomes" id="UP000193144"/>
    </source>
</evidence>